<comment type="caution">
    <text evidence="2">The sequence shown here is derived from an EMBL/GenBank/DDBJ whole genome shotgun (WGS) entry which is preliminary data.</text>
</comment>
<evidence type="ECO:0000259" key="1">
    <source>
        <dbReference type="Pfam" id="PF00534"/>
    </source>
</evidence>
<organism evidence="2">
    <name type="scientific">human gut metagenome</name>
    <dbReference type="NCBI Taxonomy" id="408170"/>
    <lineage>
        <taxon>unclassified sequences</taxon>
        <taxon>metagenomes</taxon>
        <taxon>organismal metagenomes</taxon>
    </lineage>
</organism>
<gene>
    <name evidence="2" type="ORF">LEA_09914</name>
</gene>
<dbReference type="CDD" id="cd03801">
    <property type="entry name" value="GT4_PimA-like"/>
    <property type="match status" value="1"/>
</dbReference>
<keyword evidence="2" id="KW-0808">Transferase</keyword>
<dbReference type="GO" id="GO:0016757">
    <property type="term" value="F:glycosyltransferase activity"/>
    <property type="evidence" value="ECO:0007669"/>
    <property type="project" value="InterPro"/>
</dbReference>
<accession>K1U428</accession>
<name>K1U428_9ZZZZ</name>
<sequence>MVIDHSTGYMPMGSGLLGACGRLYEQIACRMVRSTGAPFYGVSAAACRWLHTFGITAAGTMPNAIDPAALEQEAAHAPDWRAKLNLGDRKIVLFVGRLIPEKGAGLLAQAVAQLPGVVLVAAGSGPQQQELADLGAVTPGALPHDAVVQLLRQADVYCLPTRYAEGFPTTLLEAAACRCPIVCTRTAGTEEL</sequence>
<dbReference type="PANTHER" id="PTHR45947">
    <property type="entry name" value="SULFOQUINOVOSYL TRANSFERASE SQD2"/>
    <property type="match status" value="1"/>
</dbReference>
<dbReference type="Gene3D" id="3.40.50.2000">
    <property type="entry name" value="Glycogen Phosphorylase B"/>
    <property type="match status" value="2"/>
</dbReference>
<feature type="non-terminal residue" evidence="2">
    <location>
        <position position="192"/>
    </location>
</feature>
<dbReference type="EMBL" id="AJWY01006658">
    <property type="protein sequence ID" value="EKC66241.1"/>
    <property type="molecule type" value="Genomic_DNA"/>
</dbReference>
<dbReference type="AlphaFoldDB" id="K1U428"/>
<reference evidence="2" key="1">
    <citation type="journal article" date="2013" name="Environ. Microbiol.">
        <title>Microbiota from the distal guts of lean and obese adolescents exhibit partial functional redundancy besides clear differences in community structure.</title>
        <authorList>
            <person name="Ferrer M."/>
            <person name="Ruiz A."/>
            <person name="Lanza F."/>
            <person name="Haange S.B."/>
            <person name="Oberbach A."/>
            <person name="Till H."/>
            <person name="Bargiela R."/>
            <person name="Campoy C."/>
            <person name="Segura M.T."/>
            <person name="Richter M."/>
            <person name="von Bergen M."/>
            <person name="Seifert J."/>
            <person name="Suarez A."/>
        </authorList>
    </citation>
    <scope>NUCLEOTIDE SEQUENCE</scope>
</reference>
<dbReference type="InterPro" id="IPR001296">
    <property type="entry name" value="Glyco_trans_1"/>
</dbReference>
<proteinExistence type="predicted"/>
<dbReference type="InterPro" id="IPR050194">
    <property type="entry name" value="Glycosyltransferase_grp1"/>
</dbReference>
<dbReference type="PANTHER" id="PTHR45947:SF15">
    <property type="entry name" value="TEICHURONIC ACID BIOSYNTHESIS GLYCOSYLTRANSFERASE TUAC-RELATED"/>
    <property type="match status" value="1"/>
</dbReference>
<dbReference type="Pfam" id="PF00534">
    <property type="entry name" value="Glycos_transf_1"/>
    <property type="match status" value="1"/>
</dbReference>
<feature type="domain" description="Glycosyl transferase family 1" evidence="1">
    <location>
        <begin position="79"/>
        <end position="191"/>
    </location>
</feature>
<evidence type="ECO:0000313" key="2">
    <source>
        <dbReference type="EMBL" id="EKC66241.1"/>
    </source>
</evidence>
<dbReference type="SUPFAM" id="SSF53756">
    <property type="entry name" value="UDP-Glycosyltransferase/glycogen phosphorylase"/>
    <property type="match status" value="1"/>
</dbReference>
<protein>
    <submittedName>
        <fullName evidence="2">Glycosyl transferase, group 1 family protein</fullName>
    </submittedName>
</protein>